<keyword evidence="4" id="KW-1133">Transmembrane helix</keyword>
<reference evidence="6 8" key="1">
    <citation type="submission" date="2018-06" db="EMBL/GenBank/DDBJ databases">
        <title>Genomic Encyclopedia of Archaeal and Bacterial Type Strains, Phase II (KMG-II): from individual species to whole genera.</title>
        <authorList>
            <person name="Goeker M."/>
        </authorList>
    </citation>
    <scope>NUCLEOTIDE SEQUENCE [LARGE SCALE GENOMIC DNA]</scope>
    <source>
        <strain evidence="6 8">DSM 22686</strain>
    </source>
</reference>
<evidence type="ECO:0000313" key="6">
    <source>
        <dbReference type="EMBL" id="PZX56060.1"/>
    </source>
</evidence>
<dbReference type="PANTHER" id="PTHR43630">
    <property type="entry name" value="POLY-BETA-1,6-N-ACETYL-D-GLUCOSAMINE SYNTHASE"/>
    <property type="match status" value="1"/>
</dbReference>
<name>A0A2W7RCK3_9BACT</name>
<dbReference type="PANTHER" id="PTHR43630:SF1">
    <property type="entry name" value="POLY-BETA-1,6-N-ACETYL-D-GLUCOSAMINE SYNTHASE"/>
    <property type="match status" value="1"/>
</dbReference>
<keyword evidence="4" id="KW-0812">Transmembrane</keyword>
<comment type="caution">
    <text evidence="6">The sequence shown here is derived from an EMBL/GenBank/DDBJ whole genome shotgun (WGS) entry which is preliminary data.</text>
</comment>
<keyword evidence="4" id="KW-0472">Membrane</keyword>
<dbReference type="Proteomes" id="UP000321927">
    <property type="component" value="Unassembled WGS sequence"/>
</dbReference>
<dbReference type="EMBL" id="VORV01000008">
    <property type="protein sequence ID" value="TXD77134.1"/>
    <property type="molecule type" value="Genomic_DNA"/>
</dbReference>
<evidence type="ECO:0000313" key="8">
    <source>
        <dbReference type="Proteomes" id="UP000249115"/>
    </source>
</evidence>
<keyword evidence="3 6" id="KW-0808">Transferase</keyword>
<evidence type="ECO:0000256" key="2">
    <source>
        <dbReference type="ARBA" id="ARBA00022676"/>
    </source>
</evidence>
<dbReference type="Proteomes" id="UP000249115">
    <property type="component" value="Unassembled WGS sequence"/>
</dbReference>
<comment type="similarity">
    <text evidence="1">Belongs to the glycosyltransferase 2 family.</text>
</comment>
<dbReference type="AlphaFoldDB" id="A0A2W7RCK3"/>
<dbReference type="GO" id="GO:0016757">
    <property type="term" value="F:glycosyltransferase activity"/>
    <property type="evidence" value="ECO:0007669"/>
    <property type="project" value="UniProtKB-KW"/>
</dbReference>
<evidence type="ECO:0000259" key="5">
    <source>
        <dbReference type="Pfam" id="PF00535"/>
    </source>
</evidence>
<keyword evidence="9" id="KW-1185">Reference proteome</keyword>
<evidence type="ECO:0000313" key="7">
    <source>
        <dbReference type="EMBL" id="TXD77134.1"/>
    </source>
</evidence>
<sequence length="366" mass="41811">MLSFYLIWSLSYFTILWWMSRFWHKKVDSADVQAIYPEVTLIVPFRNEAENALNLSLNLKKLSYPNLEILLIDDHSEDASFQLLEQYFLEERNVQILKIPTNGKKASIEYGVNLAVGEIILCTDMDCSFKESWIEEMVYPFQDPQVQLVAGAVLVEVKNTFLEVFQSLDWASILLVTNYFFAKKEPLICSGANLSYRKSAFEQVDGYEGNRQIASGDDEFLLKKIAGMYGRDACVYLNSSQILVTTRAEQTWQSLINQRVRWASKWKAHFSISHALSAAGGFLAQLIWLGSFYLISSGVKGVLALGLVWLLKIAAEKLSLGKVLKSFGRFSSPYSFLQTSFVHPFYVLRVGWGVFRGKFTWKGRRN</sequence>
<dbReference type="OrthoDB" id="9805625at2"/>
<dbReference type="InterPro" id="IPR029044">
    <property type="entry name" value="Nucleotide-diphossugar_trans"/>
</dbReference>
<evidence type="ECO:0000256" key="3">
    <source>
        <dbReference type="ARBA" id="ARBA00022679"/>
    </source>
</evidence>
<evidence type="ECO:0000256" key="1">
    <source>
        <dbReference type="ARBA" id="ARBA00006739"/>
    </source>
</evidence>
<evidence type="ECO:0000313" key="9">
    <source>
        <dbReference type="Proteomes" id="UP000321927"/>
    </source>
</evidence>
<dbReference type="Pfam" id="PF00535">
    <property type="entry name" value="Glycos_transf_2"/>
    <property type="match status" value="1"/>
</dbReference>
<proteinExistence type="inferred from homology"/>
<feature type="transmembrane region" description="Helical" evidence="4">
    <location>
        <begin position="294"/>
        <end position="315"/>
    </location>
</feature>
<dbReference type="Gene3D" id="3.90.550.10">
    <property type="entry name" value="Spore Coat Polysaccharide Biosynthesis Protein SpsA, Chain A"/>
    <property type="match status" value="1"/>
</dbReference>
<dbReference type="InterPro" id="IPR001173">
    <property type="entry name" value="Glyco_trans_2-like"/>
</dbReference>
<keyword evidence="2" id="KW-0328">Glycosyltransferase</keyword>
<evidence type="ECO:0000256" key="4">
    <source>
        <dbReference type="SAM" id="Phobius"/>
    </source>
</evidence>
<accession>A0A2W7RCK3</accession>
<dbReference type="SUPFAM" id="SSF53448">
    <property type="entry name" value="Nucleotide-diphospho-sugar transferases"/>
    <property type="match status" value="1"/>
</dbReference>
<gene>
    <name evidence="7" type="ORF">ESW18_12600</name>
    <name evidence="6" type="ORF">LV84_02428</name>
</gene>
<feature type="domain" description="Glycosyltransferase 2-like" evidence="5">
    <location>
        <begin position="41"/>
        <end position="204"/>
    </location>
</feature>
<organism evidence="6 8">
    <name type="scientific">Algoriphagus ratkowskyi</name>
    <dbReference type="NCBI Taxonomy" id="57028"/>
    <lineage>
        <taxon>Bacteria</taxon>
        <taxon>Pseudomonadati</taxon>
        <taxon>Bacteroidota</taxon>
        <taxon>Cytophagia</taxon>
        <taxon>Cytophagales</taxon>
        <taxon>Cyclobacteriaceae</taxon>
        <taxon>Algoriphagus</taxon>
    </lineage>
</organism>
<dbReference type="EMBL" id="QKZU01000008">
    <property type="protein sequence ID" value="PZX56060.1"/>
    <property type="molecule type" value="Genomic_DNA"/>
</dbReference>
<dbReference type="RefSeq" id="WP_086501735.1">
    <property type="nucleotide sequence ID" value="NZ_MSSV01000009.1"/>
</dbReference>
<reference evidence="7 9" key="2">
    <citation type="submission" date="2019-08" db="EMBL/GenBank/DDBJ databases">
        <title>Genome of Algoriphagus ratkowskyi IC026.</title>
        <authorList>
            <person name="Bowman J.P."/>
        </authorList>
    </citation>
    <scope>NUCLEOTIDE SEQUENCE [LARGE SCALE GENOMIC DNA]</scope>
    <source>
        <strain evidence="7 9">IC026</strain>
    </source>
</reference>
<protein>
    <submittedName>
        <fullName evidence="6 7">Glycosyltransferase</fullName>
    </submittedName>
</protein>